<dbReference type="PANTHER" id="PTHR10835">
    <property type="entry name" value="SQUALENE MONOOXYGENASE"/>
    <property type="match status" value="1"/>
</dbReference>
<keyword evidence="7 10" id="KW-0560">Oxidoreductase</keyword>
<dbReference type="InterPro" id="IPR040125">
    <property type="entry name" value="Squalene_monox"/>
</dbReference>
<feature type="domain" description="Squalene epoxidase" evidence="11">
    <location>
        <begin position="1"/>
        <end position="68"/>
    </location>
</feature>
<evidence type="ECO:0000313" key="12">
    <source>
        <dbReference type="EMBL" id="KAH8481017.1"/>
    </source>
</evidence>
<dbReference type="GO" id="GO:0016126">
    <property type="term" value="P:sterol biosynthetic process"/>
    <property type="evidence" value="ECO:0007669"/>
    <property type="project" value="UniProtKB-UniRule"/>
</dbReference>
<dbReference type="InterPro" id="IPR013698">
    <property type="entry name" value="Squalene_epoxidase"/>
</dbReference>
<dbReference type="InterPro" id="IPR036188">
    <property type="entry name" value="FAD/NAD-bd_sf"/>
</dbReference>
<evidence type="ECO:0000256" key="2">
    <source>
        <dbReference type="ARBA" id="ARBA00005018"/>
    </source>
</evidence>
<evidence type="ECO:0000256" key="7">
    <source>
        <dbReference type="ARBA" id="ARBA00023002"/>
    </source>
</evidence>
<dbReference type="Pfam" id="PF08491">
    <property type="entry name" value="SE"/>
    <property type="match status" value="1"/>
</dbReference>
<accession>A0A8T2WMT7</accession>
<comment type="caution">
    <text evidence="12">The sequence shown here is derived from an EMBL/GenBank/DDBJ whole genome shotgun (WGS) entry which is preliminary data.</text>
</comment>
<name>A0A8T2WMT7_POPDE</name>
<protein>
    <recommendedName>
        <fullName evidence="4 10">Squalene monooxygenase</fullName>
        <ecNumber evidence="4 10">1.14.14.17</ecNumber>
    </recommendedName>
</protein>
<dbReference type="Proteomes" id="UP000807159">
    <property type="component" value="Chromosome 19"/>
</dbReference>
<comment type="subcellular location">
    <subcellularLocation>
        <location evidence="10">Membrane</location>
        <topology evidence="10">Multi-pass membrane protein</topology>
    </subcellularLocation>
</comment>
<dbReference type="EC" id="1.14.14.17" evidence="4 10"/>
<keyword evidence="13" id="KW-1185">Reference proteome</keyword>
<organism evidence="12 13">
    <name type="scientific">Populus deltoides</name>
    <name type="common">Eastern poplar</name>
    <name type="synonym">Eastern cottonwood</name>
    <dbReference type="NCBI Taxonomy" id="3696"/>
    <lineage>
        <taxon>Eukaryota</taxon>
        <taxon>Viridiplantae</taxon>
        <taxon>Streptophyta</taxon>
        <taxon>Embryophyta</taxon>
        <taxon>Tracheophyta</taxon>
        <taxon>Spermatophyta</taxon>
        <taxon>Magnoliopsida</taxon>
        <taxon>eudicotyledons</taxon>
        <taxon>Gunneridae</taxon>
        <taxon>Pentapetalae</taxon>
        <taxon>rosids</taxon>
        <taxon>fabids</taxon>
        <taxon>Malpighiales</taxon>
        <taxon>Salicaceae</taxon>
        <taxon>Saliceae</taxon>
        <taxon>Populus</taxon>
    </lineage>
</organism>
<evidence type="ECO:0000313" key="13">
    <source>
        <dbReference type="Proteomes" id="UP000807159"/>
    </source>
</evidence>
<evidence type="ECO:0000259" key="11">
    <source>
        <dbReference type="Pfam" id="PF08491"/>
    </source>
</evidence>
<dbReference type="SUPFAM" id="SSF51905">
    <property type="entry name" value="FAD/NAD(P)-binding domain"/>
    <property type="match status" value="1"/>
</dbReference>
<comment type="cofactor">
    <cofactor evidence="1 10">
        <name>FAD</name>
        <dbReference type="ChEBI" id="CHEBI:57692"/>
    </cofactor>
</comment>
<reference evidence="12" key="1">
    <citation type="journal article" date="2021" name="J. Hered.">
        <title>Genome Assembly of Salicaceae Populus deltoides (Eastern Cottonwood) I-69 Based on Nanopore Sequencing and Hi-C Technologies.</title>
        <authorList>
            <person name="Bai S."/>
            <person name="Wu H."/>
            <person name="Zhang J."/>
            <person name="Pan Z."/>
            <person name="Zhao W."/>
            <person name="Li Z."/>
            <person name="Tong C."/>
        </authorList>
    </citation>
    <scope>NUCLEOTIDE SEQUENCE</scope>
    <source>
        <tissue evidence="12">Leaf</tissue>
    </source>
</reference>
<evidence type="ECO:0000256" key="4">
    <source>
        <dbReference type="ARBA" id="ARBA00012312"/>
    </source>
</evidence>
<dbReference type="GO" id="GO:0016020">
    <property type="term" value="C:membrane"/>
    <property type="evidence" value="ECO:0007669"/>
    <property type="project" value="UniProtKB-SubCell"/>
</dbReference>
<dbReference type="EMBL" id="JACEGQ020000019">
    <property type="protein sequence ID" value="KAH8481017.1"/>
    <property type="molecule type" value="Genomic_DNA"/>
</dbReference>
<sequence length="72" mass="7756">MPNRITPASRYPTPGAFMIGDSLKMHLAVTGGGITVGLSDVVLLRHLLRPLNDLSNAASICKYLESFCILPM</sequence>
<evidence type="ECO:0000256" key="6">
    <source>
        <dbReference type="ARBA" id="ARBA00022827"/>
    </source>
</evidence>
<evidence type="ECO:0000256" key="8">
    <source>
        <dbReference type="ARBA" id="ARBA00023136"/>
    </source>
</evidence>
<dbReference type="GO" id="GO:0005783">
    <property type="term" value="C:endoplasmic reticulum"/>
    <property type="evidence" value="ECO:0007669"/>
    <property type="project" value="TreeGrafter"/>
</dbReference>
<evidence type="ECO:0000256" key="1">
    <source>
        <dbReference type="ARBA" id="ARBA00001974"/>
    </source>
</evidence>
<keyword evidence="5 10" id="KW-0285">Flavoprotein</keyword>
<evidence type="ECO:0000256" key="3">
    <source>
        <dbReference type="ARBA" id="ARBA00008802"/>
    </source>
</evidence>
<evidence type="ECO:0000256" key="5">
    <source>
        <dbReference type="ARBA" id="ARBA00022630"/>
    </source>
</evidence>
<dbReference type="PANTHER" id="PTHR10835:SF29">
    <property type="entry name" value="SQUALENE MONOOXYGENASE"/>
    <property type="match status" value="1"/>
</dbReference>
<evidence type="ECO:0000256" key="9">
    <source>
        <dbReference type="ARBA" id="ARBA00048658"/>
    </source>
</evidence>
<keyword evidence="6 10" id="KW-0274">FAD</keyword>
<dbReference type="GO" id="GO:0004506">
    <property type="term" value="F:squalene monooxygenase activity"/>
    <property type="evidence" value="ECO:0007669"/>
    <property type="project" value="UniProtKB-UniRule"/>
</dbReference>
<comment type="similarity">
    <text evidence="3 10">Belongs to the squalene monooxygenase family.</text>
</comment>
<gene>
    <name evidence="12" type="ORF">H0E87_031066</name>
</gene>
<keyword evidence="8" id="KW-0472">Membrane</keyword>
<comment type="pathway">
    <text evidence="2">Terpene metabolism; lanosterol biosynthesis; lanosterol from farnesyl diphosphate: step 2/3.</text>
</comment>
<dbReference type="GO" id="GO:0050660">
    <property type="term" value="F:flavin adenine dinucleotide binding"/>
    <property type="evidence" value="ECO:0007669"/>
    <property type="project" value="UniProtKB-UniRule"/>
</dbReference>
<dbReference type="AlphaFoldDB" id="A0A8T2WMT7"/>
<proteinExistence type="inferred from homology"/>
<feature type="non-terminal residue" evidence="12">
    <location>
        <position position="72"/>
    </location>
</feature>
<comment type="function">
    <text evidence="10">Catalyzes the stereospecific oxidation of squalene to (S)-2,3-epoxysqualene, and is considered to be a rate-limiting enzyme in steroid biosynthesis.</text>
</comment>
<evidence type="ECO:0000256" key="10">
    <source>
        <dbReference type="RuleBase" id="RU367121"/>
    </source>
</evidence>
<comment type="catalytic activity">
    <reaction evidence="9 10">
        <text>squalene + reduced [NADPH--hemoprotein reductase] + O2 = (S)-2,3-epoxysqualene + oxidized [NADPH--hemoprotein reductase] + H2O + H(+)</text>
        <dbReference type="Rhea" id="RHEA:25282"/>
        <dbReference type="Rhea" id="RHEA-COMP:11964"/>
        <dbReference type="Rhea" id="RHEA-COMP:11965"/>
        <dbReference type="ChEBI" id="CHEBI:15377"/>
        <dbReference type="ChEBI" id="CHEBI:15378"/>
        <dbReference type="ChEBI" id="CHEBI:15379"/>
        <dbReference type="ChEBI" id="CHEBI:15440"/>
        <dbReference type="ChEBI" id="CHEBI:15441"/>
        <dbReference type="ChEBI" id="CHEBI:57618"/>
        <dbReference type="ChEBI" id="CHEBI:58210"/>
        <dbReference type="EC" id="1.14.14.17"/>
    </reaction>
</comment>